<keyword evidence="4" id="KW-1185">Reference proteome</keyword>
<evidence type="ECO:0000256" key="1">
    <source>
        <dbReference type="SAM" id="SignalP"/>
    </source>
</evidence>
<protein>
    <submittedName>
        <fullName evidence="3">Alpha/Beta hydrolase protein</fullName>
    </submittedName>
</protein>
<reference evidence="3" key="1">
    <citation type="submission" date="2023-06" db="EMBL/GenBank/DDBJ databases">
        <title>Genome-scale phylogeny and comparative genomics of the fungal order Sordariales.</title>
        <authorList>
            <consortium name="Lawrence Berkeley National Laboratory"/>
            <person name="Hensen N."/>
            <person name="Bonometti L."/>
            <person name="Westerberg I."/>
            <person name="Brannstrom I.O."/>
            <person name="Guillou S."/>
            <person name="Cros-Aarteil S."/>
            <person name="Calhoun S."/>
            <person name="Haridas S."/>
            <person name="Kuo A."/>
            <person name="Mondo S."/>
            <person name="Pangilinan J."/>
            <person name="Riley R."/>
            <person name="Labutti K."/>
            <person name="Andreopoulos B."/>
            <person name="Lipzen A."/>
            <person name="Chen C."/>
            <person name="Yanf M."/>
            <person name="Daum C."/>
            <person name="Ng V."/>
            <person name="Clum A."/>
            <person name="Steindorff A."/>
            <person name="Ohm R."/>
            <person name="Martin F."/>
            <person name="Silar P."/>
            <person name="Natvig D."/>
            <person name="Lalanne C."/>
            <person name="Gautier V."/>
            <person name="Ament-Velasquez S.L."/>
            <person name="Kruys A."/>
            <person name="Hutchinson M.I."/>
            <person name="Powell A.J."/>
            <person name="Barry K."/>
            <person name="Miller A.N."/>
            <person name="Grigoriev I.V."/>
            <person name="Debuchy R."/>
            <person name="Gladieux P."/>
            <person name="Thoren M.H."/>
            <person name="Johannesson H."/>
        </authorList>
    </citation>
    <scope>NUCLEOTIDE SEQUENCE</scope>
    <source>
        <strain evidence="3">SMH2532-1</strain>
    </source>
</reference>
<keyword evidence="3" id="KW-0378">Hydrolase</keyword>
<dbReference type="Proteomes" id="UP001174936">
    <property type="component" value="Unassembled WGS sequence"/>
</dbReference>
<evidence type="ECO:0000259" key="2">
    <source>
        <dbReference type="Pfam" id="PF01738"/>
    </source>
</evidence>
<name>A0AA40CIA9_9PEZI</name>
<evidence type="ECO:0000313" key="4">
    <source>
        <dbReference type="Proteomes" id="UP001174936"/>
    </source>
</evidence>
<sequence>MRFSFAPLASAVLLLSASATATSLLPKKGPTDPSVIAHEGTPKGNLQTIQNVTTYIARPKNSLTSWPRRNVALIYLTDVFGIELVQNRLLADSFARAGYLTIAPDIQPGITKIALAGFCWGGKYAFRFLAAGKGGDAAFTAHPSLLLDDGVEAVTGPVSVAFAEHDEMLLPLRCGEIEALLLGTGEHYQNTLYSGTPHGFGVRADISDEEQRFGKEEAFLQAVKWFDAKL</sequence>
<dbReference type="InterPro" id="IPR002925">
    <property type="entry name" value="Dienelactn_hydro"/>
</dbReference>
<dbReference type="Gene3D" id="3.40.50.1820">
    <property type="entry name" value="alpha/beta hydrolase"/>
    <property type="match status" value="1"/>
</dbReference>
<organism evidence="3 4">
    <name type="scientific">Cercophora newfieldiana</name>
    <dbReference type="NCBI Taxonomy" id="92897"/>
    <lineage>
        <taxon>Eukaryota</taxon>
        <taxon>Fungi</taxon>
        <taxon>Dikarya</taxon>
        <taxon>Ascomycota</taxon>
        <taxon>Pezizomycotina</taxon>
        <taxon>Sordariomycetes</taxon>
        <taxon>Sordariomycetidae</taxon>
        <taxon>Sordariales</taxon>
        <taxon>Lasiosphaeriaceae</taxon>
        <taxon>Cercophora</taxon>
    </lineage>
</organism>
<proteinExistence type="predicted"/>
<accession>A0AA40CIA9</accession>
<keyword evidence="1" id="KW-0732">Signal</keyword>
<dbReference type="EMBL" id="JAULSV010000007">
    <property type="protein sequence ID" value="KAK0638543.1"/>
    <property type="molecule type" value="Genomic_DNA"/>
</dbReference>
<dbReference type="PANTHER" id="PTHR17630:SF44">
    <property type="entry name" value="PROTEIN AIM2"/>
    <property type="match status" value="1"/>
</dbReference>
<evidence type="ECO:0000313" key="3">
    <source>
        <dbReference type="EMBL" id="KAK0638543.1"/>
    </source>
</evidence>
<dbReference type="GO" id="GO:0016787">
    <property type="term" value="F:hydrolase activity"/>
    <property type="evidence" value="ECO:0007669"/>
    <property type="project" value="UniProtKB-KW"/>
</dbReference>
<gene>
    <name evidence="3" type="ORF">B0T16DRAFT_517076</name>
</gene>
<feature type="signal peptide" evidence="1">
    <location>
        <begin position="1"/>
        <end position="21"/>
    </location>
</feature>
<feature type="domain" description="Dienelactone hydrolase" evidence="2">
    <location>
        <begin position="111"/>
        <end position="228"/>
    </location>
</feature>
<dbReference type="AlphaFoldDB" id="A0AA40CIA9"/>
<dbReference type="SUPFAM" id="SSF53474">
    <property type="entry name" value="alpha/beta-Hydrolases"/>
    <property type="match status" value="1"/>
</dbReference>
<dbReference type="InterPro" id="IPR029058">
    <property type="entry name" value="AB_hydrolase_fold"/>
</dbReference>
<dbReference type="PANTHER" id="PTHR17630">
    <property type="entry name" value="DIENELACTONE HYDROLASE"/>
    <property type="match status" value="1"/>
</dbReference>
<comment type="caution">
    <text evidence="3">The sequence shown here is derived from an EMBL/GenBank/DDBJ whole genome shotgun (WGS) entry which is preliminary data.</text>
</comment>
<dbReference type="Pfam" id="PF01738">
    <property type="entry name" value="DLH"/>
    <property type="match status" value="1"/>
</dbReference>
<feature type="chain" id="PRO_5041353996" evidence="1">
    <location>
        <begin position="22"/>
        <end position="230"/>
    </location>
</feature>